<organism evidence="5 6">
    <name type="scientific">Planotetraspora mira</name>
    <dbReference type="NCBI Taxonomy" id="58121"/>
    <lineage>
        <taxon>Bacteria</taxon>
        <taxon>Bacillati</taxon>
        <taxon>Actinomycetota</taxon>
        <taxon>Actinomycetes</taxon>
        <taxon>Streptosporangiales</taxon>
        <taxon>Streptosporangiaceae</taxon>
        <taxon>Planotetraspora</taxon>
    </lineage>
</organism>
<reference evidence="5 6" key="1">
    <citation type="submission" date="2021-01" db="EMBL/GenBank/DDBJ databases">
        <title>Whole genome shotgun sequence of Planotetraspora mira NBRC 15435.</title>
        <authorList>
            <person name="Komaki H."/>
            <person name="Tamura T."/>
        </authorList>
    </citation>
    <scope>NUCLEOTIDE SEQUENCE [LARGE SCALE GENOMIC DNA]</scope>
    <source>
        <strain evidence="5 6">NBRC 15435</strain>
    </source>
</reference>
<keyword evidence="2" id="KW-0378">Hydrolase</keyword>
<dbReference type="InterPro" id="IPR040919">
    <property type="entry name" value="Asparaginase_C"/>
</dbReference>
<dbReference type="Proteomes" id="UP000650628">
    <property type="component" value="Unassembled WGS sequence"/>
</dbReference>
<dbReference type="InterPro" id="IPR036152">
    <property type="entry name" value="Asp/glu_Ase-like_sf"/>
</dbReference>
<dbReference type="GO" id="GO:0004067">
    <property type="term" value="F:asparaginase activity"/>
    <property type="evidence" value="ECO:0007669"/>
    <property type="project" value="UniProtKB-UniRule"/>
</dbReference>
<dbReference type="PANTHER" id="PTHR11707:SF28">
    <property type="entry name" value="60 KDA LYSOPHOSPHOLIPASE"/>
    <property type="match status" value="1"/>
</dbReference>
<dbReference type="InterPro" id="IPR037152">
    <property type="entry name" value="L-asparaginase_N_sf"/>
</dbReference>
<accession>A0A8J3TZ35</accession>
<dbReference type="GO" id="GO:0006528">
    <property type="term" value="P:asparagine metabolic process"/>
    <property type="evidence" value="ECO:0007669"/>
    <property type="project" value="InterPro"/>
</dbReference>
<feature type="domain" description="Asparaginase/glutaminase C-terminal" evidence="4">
    <location>
        <begin position="207"/>
        <end position="320"/>
    </location>
</feature>
<evidence type="ECO:0000256" key="1">
    <source>
        <dbReference type="ARBA" id="ARBA00010518"/>
    </source>
</evidence>
<dbReference type="PRINTS" id="PR00139">
    <property type="entry name" value="ASNGLNASE"/>
</dbReference>
<gene>
    <name evidence="5" type="ORF">Pmi06nite_32770</name>
</gene>
<dbReference type="PROSITE" id="PS51732">
    <property type="entry name" value="ASN_GLN_ASE_3"/>
    <property type="match status" value="1"/>
</dbReference>
<dbReference type="InterPro" id="IPR006034">
    <property type="entry name" value="Asparaginase/glutaminase-like"/>
</dbReference>
<dbReference type="Pfam" id="PF00710">
    <property type="entry name" value="Asparaginase"/>
    <property type="match status" value="1"/>
</dbReference>
<evidence type="ECO:0000256" key="2">
    <source>
        <dbReference type="ARBA" id="ARBA00022801"/>
    </source>
</evidence>
<dbReference type="Gene3D" id="3.40.50.1170">
    <property type="entry name" value="L-asparaginase, N-terminal domain"/>
    <property type="match status" value="1"/>
</dbReference>
<evidence type="ECO:0000313" key="6">
    <source>
        <dbReference type="Proteomes" id="UP000650628"/>
    </source>
</evidence>
<dbReference type="SMART" id="SM00870">
    <property type="entry name" value="Asparaginase"/>
    <property type="match status" value="1"/>
</dbReference>
<evidence type="ECO:0000313" key="5">
    <source>
        <dbReference type="EMBL" id="GII29835.1"/>
    </source>
</evidence>
<dbReference type="SUPFAM" id="SSF53774">
    <property type="entry name" value="Glutaminase/Asparaginase"/>
    <property type="match status" value="1"/>
</dbReference>
<dbReference type="EMBL" id="BOOO01000016">
    <property type="protein sequence ID" value="GII29835.1"/>
    <property type="molecule type" value="Genomic_DNA"/>
</dbReference>
<keyword evidence="6" id="KW-1185">Reference proteome</keyword>
<dbReference type="CDD" id="cd08964">
    <property type="entry name" value="L-asparaginase_II"/>
    <property type="match status" value="1"/>
</dbReference>
<dbReference type="Pfam" id="PF17763">
    <property type="entry name" value="Asparaginase_C"/>
    <property type="match status" value="1"/>
</dbReference>
<name>A0A8J3TZ35_9ACTN</name>
<dbReference type="PANTHER" id="PTHR11707">
    <property type="entry name" value="L-ASPARAGINASE"/>
    <property type="match status" value="1"/>
</dbReference>
<dbReference type="InterPro" id="IPR004550">
    <property type="entry name" value="AsnASE_II"/>
</dbReference>
<dbReference type="RefSeq" id="WP_239113948.1">
    <property type="nucleotide sequence ID" value="NZ_BOOO01000016.1"/>
</dbReference>
<dbReference type="InterPro" id="IPR027474">
    <property type="entry name" value="L-asparaginase_N"/>
</dbReference>
<dbReference type="AlphaFoldDB" id="A0A8J3TZ35"/>
<sequence length="323" mass="32876">MARVLLLATGDMIAYSSGPARPGLASGADLLRTVPAHMRTMEVVAEDVMAEPSWDMSPSAMLALARRVRSAILDEDFDGVVVTHGIDTMEDTAYLTDLLAGPAARRGAIVLTGAVRPLDDPSADGPGNLAASLAAAADPALRGAGAVVCLGGELHAARWVTLADAAGVPAFSSAPFSPVGRVVEGRVEMLAAPPPRPPDPQGEPESHVALIKTYPDIEPALLTAVVDAGARGIVLEGTGEANVPVTLFTAITELSEWDIPVVVASRCHTSGLPLDALPFGLGLAAKAGAIGARGLAPVKARAAVMVALGSGGRDAVRDWFGGL</sequence>
<dbReference type="Gene3D" id="3.40.50.40">
    <property type="match status" value="1"/>
</dbReference>
<evidence type="ECO:0000259" key="4">
    <source>
        <dbReference type="Pfam" id="PF17763"/>
    </source>
</evidence>
<dbReference type="PIRSF" id="PIRSF001220">
    <property type="entry name" value="L-ASNase_gatD"/>
    <property type="match status" value="1"/>
</dbReference>
<feature type="domain" description="L-asparaginase N-terminal" evidence="3">
    <location>
        <begin position="3"/>
        <end position="192"/>
    </location>
</feature>
<comment type="caution">
    <text evidence="5">The sequence shown here is derived from an EMBL/GenBank/DDBJ whole genome shotgun (WGS) entry which is preliminary data.</text>
</comment>
<dbReference type="PIRSF" id="PIRSF500176">
    <property type="entry name" value="L_ASNase"/>
    <property type="match status" value="1"/>
</dbReference>
<comment type="similarity">
    <text evidence="1">Belongs to the asparaginase 1 family.</text>
</comment>
<protein>
    <submittedName>
        <fullName evidence="5">L-asparaginase</fullName>
    </submittedName>
</protein>
<dbReference type="InterPro" id="IPR027473">
    <property type="entry name" value="L-asparaginase_C"/>
</dbReference>
<proteinExistence type="inferred from homology"/>
<evidence type="ECO:0000259" key="3">
    <source>
        <dbReference type="Pfam" id="PF00710"/>
    </source>
</evidence>